<comment type="subcellular location">
    <subcellularLocation>
        <location evidence="1 7">Cell inner membrane</location>
        <topology evidence="1 7">Multi-pass membrane protein</topology>
    </subcellularLocation>
</comment>
<keyword evidence="2" id="KW-1003">Cell membrane</keyword>
<feature type="transmembrane region" description="Helical" evidence="7">
    <location>
        <begin position="12"/>
        <end position="38"/>
    </location>
</feature>
<feature type="transmembrane region" description="Helical" evidence="7">
    <location>
        <begin position="397"/>
        <end position="419"/>
    </location>
</feature>
<evidence type="ECO:0000256" key="4">
    <source>
        <dbReference type="ARBA" id="ARBA00022692"/>
    </source>
</evidence>
<evidence type="ECO:0000256" key="3">
    <source>
        <dbReference type="ARBA" id="ARBA00022519"/>
    </source>
</evidence>
<evidence type="ECO:0000256" key="6">
    <source>
        <dbReference type="ARBA" id="ARBA00023136"/>
    </source>
</evidence>
<evidence type="ECO:0000256" key="7">
    <source>
        <dbReference type="RuleBase" id="RU369079"/>
    </source>
</evidence>
<dbReference type="GO" id="GO:0022857">
    <property type="term" value="F:transmembrane transporter activity"/>
    <property type="evidence" value="ECO:0007669"/>
    <property type="project" value="UniProtKB-UniRule"/>
</dbReference>
<dbReference type="Pfam" id="PF06808">
    <property type="entry name" value="DctM"/>
    <property type="match status" value="1"/>
</dbReference>
<feature type="domain" description="TRAP C4-dicarboxylate transport system permease DctM subunit" evidence="8">
    <location>
        <begin position="12"/>
        <end position="422"/>
    </location>
</feature>
<dbReference type="InterPro" id="IPR010656">
    <property type="entry name" value="DctM"/>
</dbReference>
<dbReference type="PIRSF" id="PIRSF006066">
    <property type="entry name" value="HI0050"/>
    <property type="match status" value="1"/>
</dbReference>
<evidence type="ECO:0000256" key="2">
    <source>
        <dbReference type="ARBA" id="ARBA00022475"/>
    </source>
</evidence>
<dbReference type="EMBL" id="WTUW01000002">
    <property type="protein sequence ID" value="MZR31499.1"/>
    <property type="molecule type" value="Genomic_DNA"/>
</dbReference>
<dbReference type="GO" id="GO:0005886">
    <property type="term" value="C:plasma membrane"/>
    <property type="evidence" value="ECO:0007669"/>
    <property type="project" value="UniProtKB-SubCell"/>
</dbReference>
<keyword evidence="4 7" id="KW-0812">Transmembrane</keyword>
<keyword evidence="10" id="KW-1185">Reference proteome</keyword>
<evidence type="ECO:0000313" key="10">
    <source>
        <dbReference type="Proteomes" id="UP000476030"/>
    </source>
</evidence>
<comment type="similarity">
    <text evidence="7">Belongs to the TRAP transporter large permease family.</text>
</comment>
<keyword evidence="6 7" id="KW-0472">Membrane</keyword>
<gene>
    <name evidence="9" type="ORF">GQE98_12735</name>
</gene>
<evidence type="ECO:0000259" key="8">
    <source>
        <dbReference type="Pfam" id="PF06808"/>
    </source>
</evidence>
<feature type="transmembrane region" description="Helical" evidence="7">
    <location>
        <begin position="138"/>
        <end position="165"/>
    </location>
</feature>
<sequence>MGLLLASGVALILFGLIGSGLLIALALYASALFAMGFFTPVPTGSIMAVTVWGSTANWSLTALPLFIWMGEILFHTRLSENMFRGLSPWMMALPGRLAHVNIVGCGIFAAASGSSSATAATIGRITVPELRRRGYGDALTIGSLCGAGTLGLLIPPSIMLIVYGIAAQVSIVRLFMAGIVPGIILIFGMMAAVALWSVVSPNAVPPREKTGDLLWKIRETRHLFPLVVLILLVIGSIYTGFATASEAAVIGVIGSLLLSAFSGTLTWEAFTSSALSAVRTTCMIGFILAAAAFLSSAMTLTGLPKTLAATITAYGFGPYMLILVLTLLYIAMGCILDGVSMVVLTTSIVLPLVEAAGFNLVWFGVYIIIVIEIAQITPPVGLNLYVLQGLTGRNIGFISKATLPFLFVMILIVALITVVPEIVTFLPERVFGNG</sequence>
<feature type="transmembrane region" description="Helical" evidence="7">
    <location>
        <begin position="247"/>
        <end position="270"/>
    </location>
</feature>
<keyword evidence="5 7" id="KW-1133">Transmembrane helix</keyword>
<comment type="subunit">
    <text evidence="7">The complex comprises the extracytoplasmic solute receptor protein and the two transmembrane proteins.</text>
</comment>
<dbReference type="RefSeq" id="WP_161316001.1">
    <property type="nucleotide sequence ID" value="NZ_WTUW01000002.1"/>
</dbReference>
<protein>
    <recommendedName>
        <fullName evidence="7">TRAP transporter large permease protein</fullName>
    </recommendedName>
</protein>
<feature type="transmembrane region" description="Helical" evidence="7">
    <location>
        <begin position="171"/>
        <end position="199"/>
    </location>
</feature>
<organism evidence="9 10">
    <name type="scientific">Sneathiella litorea</name>
    <dbReference type="NCBI Taxonomy" id="2606216"/>
    <lineage>
        <taxon>Bacteria</taxon>
        <taxon>Pseudomonadati</taxon>
        <taxon>Pseudomonadota</taxon>
        <taxon>Alphaproteobacteria</taxon>
        <taxon>Sneathiellales</taxon>
        <taxon>Sneathiellaceae</taxon>
        <taxon>Sneathiella</taxon>
    </lineage>
</organism>
<comment type="function">
    <text evidence="7">Part of the tripartite ATP-independent periplasmic (TRAP) transport system.</text>
</comment>
<feature type="transmembrane region" description="Helical" evidence="7">
    <location>
        <begin position="356"/>
        <end position="377"/>
    </location>
</feature>
<dbReference type="AlphaFoldDB" id="A0A6L8W9W2"/>
<reference evidence="9 10" key="1">
    <citation type="submission" date="2019-12" db="EMBL/GenBank/DDBJ databases">
        <title>Snethiella sp. nov. sp. isolated from sea sand.</title>
        <authorList>
            <person name="Kim J."/>
            <person name="Jeong S.E."/>
            <person name="Jung H.S."/>
            <person name="Jeon C.O."/>
        </authorList>
    </citation>
    <scope>NUCLEOTIDE SEQUENCE [LARGE SCALE GENOMIC DNA]</scope>
    <source>
        <strain evidence="9 10">DP05</strain>
    </source>
</reference>
<keyword evidence="3 7" id="KW-0997">Cell inner membrane</keyword>
<keyword evidence="7" id="KW-0813">Transport</keyword>
<feature type="transmembrane region" description="Helical" evidence="7">
    <location>
        <begin position="223"/>
        <end position="241"/>
    </location>
</feature>
<name>A0A6L8W9W2_9PROT</name>
<comment type="caution">
    <text evidence="7">Lacks conserved residue(s) required for the propagation of feature annotation.</text>
</comment>
<evidence type="ECO:0000256" key="5">
    <source>
        <dbReference type="ARBA" id="ARBA00022989"/>
    </source>
</evidence>
<dbReference type="PANTHER" id="PTHR33362:SF5">
    <property type="entry name" value="C4-DICARBOXYLATE TRAP TRANSPORTER LARGE PERMEASE PROTEIN DCTM"/>
    <property type="match status" value="1"/>
</dbReference>
<feature type="transmembrane region" description="Helical" evidence="7">
    <location>
        <begin position="320"/>
        <end position="344"/>
    </location>
</feature>
<dbReference type="NCBIfam" id="TIGR00786">
    <property type="entry name" value="dctM"/>
    <property type="match status" value="1"/>
</dbReference>
<accession>A0A6L8W9W2</accession>
<dbReference type="InterPro" id="IPR004681">
    <property type="entry name" value="TRAP_DctM"/>
</dbReference>
<evidence type="ECO:0000313" key="9">
    <source>
        <dbReference type="EMBL" id="MZR31499.1"/>
    </source>
</evidence>
<dbReference type="PANTHER" id="PTHR33362">
    <property type="entry name" value="SIALIC ACID TRAP TRANSPORTER PERMEASE PROTEIN SIAT-RELATED"/>
    <property type="match status" value="1"/>
</dbReference>
<evidence type="ECO:0000256" key="1">
    <source>
        <dbReference type="ARBA" id="ARBA00004429"/>
    </source>
</evidence>
<proteinExistence type="inferred from homology"/>
<comment type="caution">
    <text evidence="9">The sequence shown here is derived from an EMBL/GenBank/DDBJ whole genome shotgun (WGS) entry which is preliminary data.</text>
</comment>
<feature type="transmembrane region" description="Helical" evidence="7">
    <location>
        <begin position="282"/>
        <end position="300"/>
    </location>
</feature>
<dbReference type="Proteomes" id="UP000476030">
    <property type="component" value="Unassembled WGS sequence"/>
</dbReference>